<dbReference type="Pfam" id="PF00765">
    <property type="entry name" value="Autoind_synth"/>
    <property type="match status" value="1"/>
</dbReference>
<dbReference type="EMBL" id="SIHO01000002">
    <property type="protein sequence ID" value="TFU03026.1"/>
    <property type="molecule type" value="Genomic_DNA"/>
</dbReference>
<keyword evidence="8" id="KW-1185">Reference proteome</keyword>
<dbReference type="SUPFAM" id="SSF55729">
    <property type="entry name" value="Acyl-CoA N-acyltransferases (Nat)"/>
    <property type="match status" value="1"/>
</dbReference>
<reference evidence="7 8" key="1">
    <citation type="submission" date="2019-02" db="EMBL/GenBank/DDBJ databases">
        <title>Polymorphobacter sp. isolated from the lake at the Tibet of China.</title>
        <authorList>
            <person name="Li A."/>
        </authorList>
    </citation>
    <scope>NUCLEOTIDE SEQUENCE [LARGE SCALE GENOMIC DNA]</scope>
    <source>
        <strain evidence="7 8">DJ1R-1</strain>
    </source>
</reference>
<evidence type="ECO:0000313" key="7">
    <source>
        <dbReference type="EMBL" id="TFU03026.1"/>
    </source>
</evidence>
<dbReference type="RefSeq" id="WP_135245618.1">
    <property type="nucleotide sequence ID" value="NZ_SIHO01000002.1"/>
</dbReference>
<dbReference type="Proteomes" id="UP000297737">
    <property type="component" value="Unassembled WGS sequence"/>
</dbReference>
<dbReference type="OrthoDB" id="6169313at2"/>
<dbReference type="EC" id="2.3.1.184" evidence="6"/>
<evidence type="ECO:0000256" key="4">
    <source>
        <dbReference type="ARBA" id="ARBA00022929"/>
    </source>
</evidence>
<dbReference type="GO" id="GO:0007165">
    <property type="term" value="P:signal transduction"/>
    <property type="evidence" value="ECO:0007669"/>
    <property type="project" value="TreeGrafter"/>
</dbReference>
<evidence type="ECO:0000256" key="2">
    <source>
        <dbReference type="ARBA" id="ARBA00022679"/>
    </source>
</evidence>
<evidence type="ECO:0000256" key="6">
    <source>
        <dbReference type="RuleBase" id="RU361135"/>
    </source>
</evidence>
<comment type="similarity">
    <text evidence="5 6">Belongs to the autoinducer synthase family.</text>
</comment>
<dbReference type="Gene3D" id="3.40.630.30">
    <property type="match status" value="1"/>
</dbReference>
<dbReference type="InterPro" id="IPR001690">
    <property type="entry name" value="Autoind_synthase"/>
</dbReference>
<keyword evidence="1 5" id="KW-0673">Quorum sensing</keyword>
<organism evidence="7 8">
    <name type="scientific">Glacieibacterium arshaanense</name>
    <dbReference type="NCBI Taxonomy" id="2511025"/>
    <lineage>
        <taxon>Bacteria</taxon>
        <taxon>Pseudomonadati</taxon>
        <taxon>Pseudomonadota</taxon>
        <taxon>Alphaproteobacteria</taxon>
        <taxon>Sphingomonadales</taxon>
        <taxon>Sphingosinicellaceae</taxon>
        <taxon>Glacieibacterium</taxon>
    </lineage>
</organism>
<keyword evidence="2 6" id="KW-0808">Transferase</keyword>
<gene>
    <name evidence="7" type="ORF">EUV02_07430</name>
</gene>
<keyword evidence="3 6" id="KW-0949">S-adenosyl-L-methionine</keyword>
<protein>
    <recommendedName>
        <fullName evidence="6">Acyl-homoserine-lactone synthase</fullName>
        <ecNumber evidence="6">2.3.1.184</ecNumber>
    </recommendedName>
    <alternativeName>
        <fullName evidence="6">Autoinducer synthesis protein</fullName>
    </alternativeName>
</protein>
<evidence type="ECO:0000256" key="3">
    <source>
        <dbReference type="ARBA" id="ARBA00022691"/>
    </source>
</evidence>
<keyword evidence="4 5" id="KW-0071">Autoinducer synthesis</keyword>
<dbReference type="PROSITE" id="PS51187">
    <property type="entry name" value="AUTOINDUCER_SYNTH_2"/>
    <property type="match status" value="1"/>
</dbReference>
<dbReference type="AlphaFoldDB" id="A0A4Y9ELS6"/>
<evidence type="ECO:0000313" key="8">
    <source>
        <dbReference type="Proteomes" id="UP000297737"/>
    </source>
</evidence>
<name>A0A4Y9ELS6_9SPHN</name>
<sequence>MATVVTHSNRRSHAACLAGMHADRKRVFIDTLHWDLSVVDGRYEMDEYDTEEAIYLVVQDPTSGDHLGSVRIVPTTGPHLLGDKFAFLCEGPVPTGLDVWEITRLCTAPGLPRETASLVRQQLALSLVEFALVAGISRYTMMTHMALLAGVLATGWDCEPLGMPADVGGDMVGALLVTITPATLAKLRSQWSFSQPVLRLDLNESRLAA</sequence>
<accession>A0A4Y9ELS6</accession>
<proteinExistence type="inferred from homology"/>
<dbReference type="PANTHER" id="PTHR39322:SF1">
    <property type="entry name" value="ISOVALERYL-HOMOSERINE LACTONE SYNTHASE"/>
    <property type="match status" value="1"/>
</dbReference>
<dbReference type="PRINTS" id="PR01549">
    <property type="entry name" value="AUTOINDCRSYN"/>
</dbReference>
<dbReference type="PANTHER" id="PTHR39322">
    <property type="entry name" value="ACYL-HOMOSERINE-LACTONE SYNTHASE"/>
    <property type="match status" value="1"/>
</dbReference>
<comment type="catalytic activity">
    <reaction evidence="6">
        <text>a fatty acyl-[ACP] + S-adenosyl-L-methionine = an N-acyl-L-homoserine lactone + S-methyl-5'-thioadenosine + holo-[ACP] + H(+)</text>
        <dbReference type="Rhea" id="RHEA:10096"/>
        <dbReference type="Rhea" id="RHEA-COMP:9685"/>
        <dbReference type="Rhea" id="RHEA-COMP:14125"/>
        <dbReference type="ChEBI" id="CHEBI:15378"/>
        <dbReference type="ChEBI" id="CHEBI:17509"/>
        <dbReference type="ChEBI" id="CHEBI:55474"/>
        <dbReference type="ChEBI" id="CHEBI:59789"/>
        <dbReference type="ChEBI" id="CHEBI:64479"/>
        <dbReference type="ChEBI" id="CHEBI:138651"/>
        <dbReference type="EC" id="2.3.1.184"/>
    </reaction>
</comment>
<evidence type="ECO:0000256" key="5">
    <source>
        <dbReference type="PROSITE-ProRule" id="PRU00533"/>
    </source>
</evidence>
<comment type="caution">
    <text evidence="7">The sequence shown here is derived from an EMBL/GenBank/DDBJ whole genome shotgun (WGS) entry which is preliminary data.</text>
</comment>
<dbReference type="GO" id="GO:0009372">
    <property type="term" value="P:quorum sensing"/>
    <property type="evidence" value="ECO:0007669"/>
    <property type="project" value="UniProtKB-UniRule"/>
</dbReference>
<evidence type="ECO:0000256" key="1">
    <source>
        <dbReference type="ARBA" id="ARBA00022654"/>
    </source>
</evidence>
<dbReference type="InterPro" id="IPR016181">
    <property type="entry name" value="Acyl_CoA_acyltransferase"/>
</dbReference>
<dbReference type="GO" id="GO:0061579">
    <property type="term" value="F:N-acyl homoserine lactone synthase activity"/>
    <property type="evidence" value="ECO:0007669"/>
    <property type="project" value="UniProtKB-UniRule"/>
</dbReference>